<dbReference type="Proteomes" id="UP001497516">
    <property type="component" value="Chromosome 2"/>
</dbReference>
<gene>
    <name evidence="2" type="ORF">LTRI10_LOCUS10632</name>
</gene>
<evidence type="ECO:0000313" key="2">
    <source>
        <dbReference type="EMBL" id="CAL1366435.1"/>
    </source>
</evidence>
<proteinExistence type="predicted"/>
<feature type="region of interest" description="Disordered" evidence="1">
    <location>
        <begin position="111"/>
        <end position="133"/>
    </location>
</feature>
<reference evidence="2 3" key="1">
    <citation type="submission" date="2024-04" db="EMBL/GenBank/DDBJ databases">
        <authorList>
            <person name="Fracassetti M."/>
        </authorList>
    </citation>
    <scope>NUCLEOTIDE SEQUENCE [LARGE SCALE GENOMIC DNA]</scope>
</reference>
<dbReference type="AlphaFoldDB" id="A0AAV2D4G6"/>
<sequence>MINHCCVAAIVIGESTFIDQPLHEPIQSLGKSGQLPLIPSTIKPIQDRQEIGIARSPSTGQNLHHHLLKLFLAAGRRSIVAFPGDHRHHDVEHQVMRMRLLTSSLRMPANSLSRPAERISTAPTRRRWRQWSP</sequence>
<evidence type="ECO:0000313" key="3">
    <source>
        <dbReference type="Proteomes" id="UP001497516"/>
    </source>
</evidence>
<evidence type="ECO:0000256" key="1">
    <source>
        <dbReference type="SAM" id="MobiDB-lite"/>
    </source>
</evidence>
<name>A0AAV2D4G6_9ROSI</name>
<protein>
    <submittedName>
        <fullName evidence="2">Uncharacterized protein</fullName>
    </submittedName>
</protein>
<organism evidence="2 3">
    <name type="scientific">Linum trigynum</name>
    <dbReference type="NCBI Taxonomy" id="586398"/>
    <lineage>
        <taxon>Eukaryota</taxon>
        <taxon>Viridiplantae</taxon>
        <taxon>Streptophyta</taxon>
        <taxon>Embryophyta</taxon>
        <taxon>Tracheophyta</taxon>
        <taxon>Spermatophyta</taxon>
        <taxon>Magnoliopsida</taxon>
        <taxon>eudicotyledons</taxon>
        <taxon>Gunneridae</taxon>
        <taxon>Pentapetalae</taxon>
        <taxon>rosids</taxon>
        <taxon>fabids</taxon>
        <taxon>Malpighiales</taxon>
        <taxon>Linaceae</taxon>
        <taxon>Linum</taxon>
    </lineage>
</organism>
<dbReference type="EMBL" id="OZ034815">
    <property type="protein sequence ID" value="CAL1366435.1"/>
    <property type="molecule type" value="Genomic_DNA"/>
</dbReference>
<feature type="compositionally biased region" description="Basic residues" evidence="1">
    <location>
        <begin position="124"/>
        <end position="133"/>
    </location>
</feature>
<keyword evidence="3" id="KW-1185">Reference proteome</keyword>
<accession>A0AAV2D4G6</accession>